<protein>
    <submittedName>
        <fullName evidence="1">Uncharacterized protein</fullName>
    </submittedName>
</protein>
<comment type="caution">
    <text evidence="1">The sequence shown here is derived from an EMBL/GenBank/DDBJ whole genome shotgun (WGS) entry which is preliminary data.</text>
</comment>
<gene>
    <name evidence="1" type="ORF">EB796_021228</name>
</gene>
<evidence type="ECO:0000313" key="2">
    <source>
        <dbReference type="Proteomes" id="UP000593567"/>
    </source>
</evidence>
<reference evidence="1" key="1">
    <citation type="submission" date="2020-06" db="EMBL/GenBank/DDBJ databases">
        <title>Draft genome of Bugula neritina, a colonial animal packing powerful symbionts and potential medicines.</title>
        <authorList>
            <person name="Rayko M."/>
        </authorList>
    </citation>
    <scope>NUCLEOTIDE SEQUENCE [LARGE SCALE GENOMIC DNA]</scope>
    <source>
        <strain evidence="1">Kwan_BN1</strain>
    </source>
</reference>
<accession>A0A7J7J428</accession>
<dbReference type="AlphaFoldDB" id="A0A7J7J428"/>
<evidence type="ECO:0000313" key="1">
    <source>
        <dbReference type="EMBL" id="KAF6020464.1"/>
    </source>
</evidence>
<dbReference type="OrthoDB" id="1938138at2759"/>
<name>A0A7J7J428_BUGNE</name>
<dbReference type="Gene3D" id="1.20.58.1020">
    <property type="match status" value="1"/>
</dbReference>
<organism evidence="1 2">
    <name type="scientific">Bugula neritina</name>
    <name type="common">Brown bryozoan</name>
    <name type="synonym">Sertularia neritina</name>
    <dbReference type="NCBI Taxonomy" id="10212"/>
    <lineage>
        <taxon>Eukaryota</taxon>
        <taxon>Metazoa</taxon>
        <taxon>Spiralia</taxon>
        <taxon>Lophotrochozoa</taxon>
        <taxon>Bryozoa</taxon>
        <taxon>Gymnolaemata</taxon>
        <taxon>Cheilostomatida</taxon>
        <taxon>Flustrina</taxon>
        <taxon>Buguloidea</taxon>
        <taxon>Bugulidae</taxon>
        <taxon>Bugula</taxon>
    </lineage>
</organism>
<dbReference type="Proteomes" id="UP000593567">
    <property type="component" value="Unassembled WGS sequence"/>
</dbReference>
<sequence>MSSESMVAKVNNLTLMEINYARDFLSEALSVRQKLRTNQNLNFTLGDSQLFDSRLNDSKFSSGSTLDDT</sequence>
<keyword evidence="2" id="KW-1185">Reference proteome</keyword>
<proteinExistence type="predicted"/>
<dbReference type="EMBL" id="VXIV02003171">
    <property type="protein sequence ID" value="KAF6020464.1"/>
    <property type="molecule type" value="Genomic_DNA"/>
</dbReference>